<evidence type="ECO:0000313" key="3">
    <source>
        <dbReference type="Proteomes" id="UP000295601"/>
    </source>
</evidence>
<feature type="compositionally biased region" description="Low complexity" evidence="1">
    <location>
        <begin position="49"/>
        <end position="78"/>
    </location>
</feature>
<feature type="region of interest" description="Disordered" evidence="1">
    <location>
        <begin position="40"/>
        <end position="78"/>
    </location>
</feature>
<keyword evidence="3" id="KW-1185">Reference proteome</keyword>
<accession>A0A4R6S0B8</accession>
<gene>
    <name evidence="2" type="ORF">EDF62_1866</name>
</gene>
<reference evidence="2 3" key="1">
    <citation type="submission" date="2019-03" db="EMBL/GenBank/DDBJ databases">
        <title>Genomic analyses of the natural microbiome of Caenorhabditis elegans.</title>
        <authorList>
            <person name="Samuel B."/>
        </authorList>
    </citation>
    <scope>NUCLEOTIDE SEQUENCE [LARGE SCALE GENOMIC DNA]</scope>
    <source>
        <strain evidence="2 3">JUb18</strain>
    </source>
</reference>
<dbReference type="AlphaFoldDB" id="A0A4R6S0B8"/>
<dbReference type="Proteomes" id="UP000295601">
    <property type="component" value="Unassembled WGS sequence"/>
</dbReference>
<proteinExistence type="predicted"/>
<evidence type="ECO:0000313" key="2">
    <source>
        <dbReference type="EMBL" id="TDP92644.1"/>
    </source>
</evidence>
<name>A0A4R6S0B8_9MICO</name>
<dbReference type="EMBL" id="SNYA01000004">
    <property type="protein sequence ID" value="TDP92644.1"/>
    <property type="molecule type" value="Genomic_DNA"/>
</dbReference>
<dbReference type="RefSeq" id="WP_133616784.1">
    <property type="nucleotide sequence ID" value="NZ_SNYA01000004.1"/>
</dbReference>
<comment type="caution">
    <text evidence="2">The sequence shown here is derived from an EMBL/GenBank/DDBJ whole genome shotgun (WGS) entry which is preliminary data.</text>
</comment>
<protein>
    <submittedName>
        <fullName evidence="2">Uncharacterized protein</fullName>
    </submittedName>
</protein>
<dbReference type="OrthoDB" id="5074574at2"/>
<evidence type="ECO:0000256" key="1">
    <source>
        <dbReference type="SAM" id="MobiDB-lite"/>
    </source>
</evidence>
<organism evidence="2 3">
    <name type="scientific">Leucobacter luti</name>
    <dbReference type="NCBI Taxonomy" id="340320"/>
    <lineage>
        <taxon>Bacteria</taxon>
        <taxon>Bacillati</taxon>
        <taxon>Actinomycetota</taxon>
        <taxon>Actinomycetes</taxon>
        <taxon>Micrococcales</taxon>
        <taxon>Microbacteriaceae</taxon>
        <taxon>Leucobacter</taxon>
    </lineage>
</organism>
<sequence length="239" mass="24256">MMSEHTSSCASGPHARTRLWASVALGAAILLTATGCAPEADVTDASSGTTQSPSATPKPTKTPTKTPATPAPTTEQPAAPIVLPACADLVTEQQARELGGQDSYVLLDDEVVASMSDFLTQNTLGAAANAALGGASQTVSCGWGIPNSGAYTQAYASVLDPAVQSALRTELDASDFVRGTEGSATTYALAIPGGIANQFVWYAFDGDVWVAEIGVIEQPGFGRAVLASVQAANPNGLAQ</sequence>